<dbReference type="RefSeq" id="WP_269263742.1">
    <property type="nucleotide sequence ID" value="NZ_CP098248.1"/>
</dbReference>
<feature type="transmembrane region" description="Helical" evidence="8">
    <location>
        <begin position="31"/>
        <end position="52"/>
    </location>
</feature>
<reference evidence="9" key="1">
    <citation type="journal article" date="2022" name="Front. Microbiol.">
        <title>New perspectives on an old grouping: The genomic and phenotypic variability of Oxalobacter formigenes and the implications for calcium oxalate stone prevention.</title>
        <authorList>
            <person name="Chmiel J.A."/>
            <person name="Carr C."/>
            <person name="Stuivenberg G.A."/>
            <person name="Venema R."/>
            <person name="Chanyi R.M."/>
            <person name="Al K.F."/>
            <person name="Giguere D."/>
            <person name="Say H."/>
            <person name="Akouris P.P."/>
            <person name="Dominguez Romero S.A."/>
            <person name="Kwong A."/>
            <person name="Tai V."/>
            <person name="Koval S.F."/>
            <person name="Razvi H."/>
            <person name="Bjazevic J."/>
            <person name="Burton J.P."/>
        </authorList>
    </citation>
    <scope>NUCLEOTIDE SEQUENCE</scope>
    <source>
        <strain evidence="9">HOxNP-1</strain>
    </source>
</reference>
<evidence type="ECO:0000256" key="5">
    <source>
        <dbReference type="ARBA" id="ARBA00022692"/>
    </source>
</evidence>
<evidence type="ECO:0000313" key="9">
    <source>
        <dbReference type="EMBL" id="WAV96265.1"/>
    </source>
</evidence>
<keyword evidence="5 8" id="KW-0812">Transmembrane</keyword>
<sequence>MKWFMSWRMAVFFALRLRILVDTFKWNNPAILRGLLFVSLVVLTVLSIATGVQDFSLAGFLSGNGEDRFIGLISRIPRTLAIIIAGTGLSISGLIMQTLTNNKFVSPSTAGTLAWCRFGVMLAILFAAGAPTWMRVSVAFVASLAGTFCFIGLLQHMRFKNVFMVPLVGIMLGNVVSAITIFIAYRYDIIQNITSWLQGNFSLIVKGNYELLYLGLPCVAISWLYASRFTIAGMGDTLAISLGENPHRIMLLGLSIVAFTTSLIVVTVGSIPFVGLIIPNIISMLRGDNLKGTLPDTALLGSVFLLACDLAGRTVINPYEVNISVVVGIVGSIVFLALLFWRKRA</sequence>
<evidence type="ECO:0000256" key="4">
    <source>
        <dbReference type="ARBA" id="ARBA00022475"/>
    </source>
</evidence>
<keyword evidence="10" id="KW-1185">Reference proteome</keyword>
<gene>
    <name evidence="9" type="ORF">NB645_05260</name>
</gene>
<proteinExistence type="inferred from homology"/>
<dbReference type="EMBL" id="CP098248">
    <property type="protein sequence ID" value="WAV96265.1"/>
    <property type="molecule type" value="Genomic_DNA"/>
</dbReference>
<name>A0ABY7JF16_9BURK</name>
<organism evidence="9 10">
    <name type="scientific">Oxalobacter aliiformigenes</name>
    <dbReference type="NCBI Taxonomy" id="2946593"/>
    <lineage>
        <taxon>Bacteria</taxon>
        <taxon>Pseudomonadati</taxon>
        <taxon>Pseudomonadota</taxon>
        <taxon>Betaproteobacteria</taxon>
        <taxon>Burkholderiales</taxon>
        <taxon>Oxalobacteraceae</taxon>
        <taxon>Oxalobacter</taxon>
    </lineage>
</organism>
<feature type="transmembrane region" description="Helical" evidence="8">
    <location>
        <begin position="251"/>
        <end position="278"/>
    </location>
</feature>
<dbReference type="InterPro" id="IPR037294">
    <property type="entry name" value="ABC_BtuC-like"/>
</dbReference>
<feature type="transmembrane region" description="Helical" evidence="8">
    <location>
        <begin position="211"/>
        <end position="231"/>
    </location>
</feature>
<feature type="transmembrane region" description="Helical" evidence="8">
    <location>
        <begin position="80"/>
        <end position="100"/>
    </location>
</feature>
<dbReference type="PANTHER" id="PTHR30472">
    <property type="entry name" value="FERRIC ENTEROBACTIN TRANSPORT SYSTEM PERMEASE PROTEIN"/>
    <property type="match status" value="1"/>
</dbReference>
<protein>
    <submittedName>
        <fullName evidence="9">Iron chelate uptake ABC transporter family permease subunit</fullName>
    </submittedName>
</protein>
<dbReference type="PANTHER" id="PTHR30472:SF27">
    <property type="entry name" value="PETROBACTIN IMPORT SYSTEM PERMEASE PROTEIN YCLN"/>
    <property type="match status" value="1"/>
</dbReference>
<evidence type="ECO:0000256" key="8">
    <source>
        <dbReference type="SAM" id="Phobius"/>
    </source>
</evidence>
<evidence type="ECO:0000256" key="3">
    <source>
        <dbReference type="ARBA" id="ARBA00022448"/>
    </source>
</evidence>
<evidence type="ECO:0000256" key="7">
    <source>
        <dbReference type="ARBA" id="ARBA00023136"/>
    </source>
</evidence>
<evidence type="ECO:0000256" key="1">
    <source>
        <dbReference type="ARBA" id="ARBA00004651"/>
    </source>
</evidence>
<feature type="transmembrane region" description="Helical" evidence="8">
    <location>
        <begin position="163"/>
        <end position="185"/>
    </location>
</feature>
<dbReference type="Pfam" id="PF01032">
    <property type="entry name" value="FecCD"/>
    <property type="match status" value="1"/>
</dbReference>
<evidence type="ECO:0000313" key="10">
    <source>
        <dbReference type="Proteomes" id="UP001164794"/>
    </source>
</evidence>
<feature type="transmembrane region" description="Helical" evidence="8">
    <location>
        <begin position="112"/>
        <end position="130"/>
    </location>
</feature>
<evidence type="ECO:0000256" key="6">
    <source>
        <dbReference type="ARBA" id="ARBA00022989"/>
    </source>
</evidence>
<keyword evidence="4" id="KW-1003">Cell membrane</keyword>
<dbReference type="Gene3D" id="1.10.3470.10">
    <property type="entry name" value="ABC transporter involved in vitamin B12 uptake, BtuC"/>
    <property type="match status" value="1"/>
</dbReference>
<keyword evidence="7 8" id="KW-0472">Membrane</keyword>
<feature type="transmembrane region" description="Helical" evidence="8">
    <location>
        <begin position="322"/>
        <end position="341"/>
    </location>
</feature>
<accession>A0ABY7JF16</accession>
<evidence type="ECO:0000256" key="2">
    <source>
        <dbReference type="ARBA" id="ARBA00007935"/>
    </source>
</evidence>
<dbReference type="Proteomes" id="UP001164794">
    <property type="component" value="Chromosome"/>
</dbReference>
<keyword evidence="6 8" id="KW-1133">Transmembrane helix</keyword>
<keyword evidence="3" id="KW-0813">Transport</keyword>
<dbReference type="SUPFAM" id="SSF81345">
    <property type="entry name" value="ABC transporter involved in vitamin B12 uptake, BtuC"/>
    <property type="match status" value="1"/>
</dbReference>
<dbReference type="CDD" id="cd06550">
    <property type="entry name" value="TM_ABC_iron-siderophores_like"/>
    <property type="match status" value="1"/>
</dbReference>
<comment type="subcellular location">
    <subcellularLocation>
        <location evidence="1">Cell membrane</location>
        <topology evidence="1">Multi-pass membrane protein</topology>
    </subcellularLocation>
</comment>
<dbReference type="InterPro" id="IPR000522">
    <property type="entry name" value="ABC_transptr_permease_BtuC"/>
</dbReference>
<comment type="similarity">
    <text evidence="2">Belongs to the binding-protein-dependent transport system permease family. FecCD subfamily.</text>
</comment>
<feature type="transmembrane region" description="Helical" evidence="8">
    <location>
        <begin position="137"/>
        <end position="157"/>
    </location>
</feature>